<dbReference type="RefSeq" id="XP_020053226.1">
    <property type="nucleotide sequence ID" value="XM_020203857.1"/>
</dbReference>
<dbReference type="Proteomes" id="UP000184546">
    <property type="component" value="Unassembled WGS sequence"/>
</dbReference>
<evidence type="ECO:0000313" key="1">
    <source>
        <dbReference type="EMBL" id="OJJ96886.1"/>
    </source>
</evidence>
<keyword evidence="2" id="KW-1185">Reference proteome</keyword>
<evidence type="ECO:0000313" key="2">
    <source>
        <dbReference type="Proteomes" id="UP000184546"/>
    </source>
</evidence>
<reference evidence="2" key="1">
    <citation type="journal article" date="2017" name="Genome Biol.">
        <title>Comparative genomics reveals high biological diversity and specific adaptations in the industrially and medically important fungal genus Aspergillus.</title>
        <authorList>
            <person name="de Vries R.P."/>
            <person name="Riley R."/>
            <person name="Wiebenga A."/>
            <person name="Aguilar-Osorio G."/>
            <person name="Amillis S."/>
            <person name="Uchima C.A."/>
            <person name="Anderluh G."/>
            <person name="Asadollahi M."/>
            <person name="Askin M."/>
            <person name="Barry K."/>
            <person name="Battaglia E."/>
            <person name="Bayram O."/>
            <person name="Benocci T."/>
            <person name="Braus-Stromeyer S.A."/>
            <person name="Caldana C."/>
            <person name="Canovas D."/>
            <person name="Cerqueira G.C."/>
            <person name="Chen F."/>
            <person name="Chen W."/>
            <person name="Choi C."/>
            <person name="Clum A."/>
            <person name="Dos Santos R.A."/>
            <person name="Damasio A.R."/>
            <person name="Diallinas G."/>
            <person name="Emri T."/>
            <person name="Fekete E."/>
            <person name="Flipphi M."/>
            <person name="Freyberg S."/>
            <person name="Gallo A."/>
            <person name="Gournas C."/>
            <person name="Habgood R."/>
            <person name="Hainaut M."/>
            <person name="Harispe M.L."/>
            <person name="Henrissat B."/>
            <person name="Hilden K.S."/>
            <person name="Hope R."/>
            <person name="Hossain A."/>
            <person name="Karabika E."/>
            <person name="Karaffa L."/>
            <person name="Karanyi Z."/>
            <person name="Krasevec N."/>
            <person name="Kuo A."/>
            <person name="Kusch H."/>
            <person name="LaButti K."/>
            <person name="Lagendijk E.L."/>
            <person name="Lapidus A."/>
            <person name="Levasseur A."/>
            <person name="Lindquist E."/>
            <person name="Lipzen A."/>
            <person name="Logrieco A.F."/>
            <person name="MacCabe A."/>
            <person name="Maekelae M.R."/>
            <person name="Malavazi I."/>
            <person name="Melin P."/>
            <person name="Meyer V."/>
            <person name="Mielnichuk N."/>
            <person name="Miskei M."/>
            <person name="Molnar A.P."/>
            <person name="Mule G."/>
            <person name="Ngan C.Y."/>
            <person name="Orejas M."/>
            <person name="Orosz E."/>
            <person name="Ouedraogo J.P."/>
            <person name="Overkamp K.M."/>
            <person name="Park H.-S."/>
            <person name="Perrone G."/>
            <person name="Piumi F."/>
            <person name="Punt P.J."/>
            <person name="Ram A.F."/>
            <person name="Ramon A."/>
            <person name="Rauscher S."/>
            <person name="Record E."/>
            <person name="Riano-Pachon D.M."/>
            <person name="Robert V."/>
            <person name="Roehrig J."/>
            <person name="Ruller R."/>
            <person name="Salamov A."/>
            <person name="Salih N.S."/>
            <person name="Samson R.A."/>
            <person name="Sandor E."/>
            <person name="Sanguinetti M."/>
            <person name="Schuetze T."/>
            <person name="Sepcic K."/>
            <person name="Shelest E."/>
            <person name="Sherlock G."/>
            <person name="Sophianopoulou V."/>
            <person name="Squina F.M."/>
            <person name="Sun H."/>
            <person name="Susca A."/>
            <person name="Todd R.B."/>
            <person name="Tsang A."/>
            <person name="Unkles S.E."/>
            <person name="van de Wiele N."/>
            <person name="van Rossen-Uffink D."/>
            <person name="Oliveira J.V."/>
            <person name="Vesth T.C."/>
            <person name="Visser J."/>
            <person name="Yu J.-H."/>
            <person name="Zhou M."/>
            <person name="Andersen M.R."/>
            <person name="Archer D.B."/>
            <person name="Baker S.E."/>
            <person name="Benoit I."/>
            <person name="Brakhage A.A."/>
            <person name="Braus G.H."/>
            <person name="Fischer R."/>
            <person name="Frisvad J.C."/>
            <person name="Goldman G.H."/>
            <person name="Houbraken J."/>
            <person name="Oakley B."/>
            <person name="Pocsi I."/>
            <person name="Scazzocchio C."/>
            <person name="Seiboth B."/>
            <person name="vanKuyk P.A."/>
            <person name="Wortman J."/>
            <person name="Dyer P.S."/>
            <person name="Grigoriev I.V."/>
        </authorList>
    </citation>
    <scope>NUCLEOTIDE SEQUENCE [LARGE SCALE GENOMIC DNA]</scope>
    <source>
        <strain evidence="2">ATCC 16872 / CBS 172.66 / WB 5094</strain>
    </source>
</reference>
<dbReference type="GeneID" id="30977671"/>
<dbReference type="OrthoDB" id="10430502at2759"/>
<organism evidence="1 2">
    <name type="scientific">Aspergillus aculeatus (strain ATCC 16872 / CBS 172.66 / WB 5094)</name>
    <dbReference type="NCBI Taxonomy" id="690307"/>
    <lineage>
        <taxon>Eukaryota</taxon>
        <taxon>Fungi</taxon>
        <taxon>Dikarya</taxon>
        <taxon>Ascomycota</taxon>
        <taxon>Pezizomycotina</taxon>
        <taxon>Eurotiomycetes</taxon>
        <taxon>Eurotiomycetidae</taxon>
        <taxon>Eurotiales</taxon>
        <taxon>Aspergillaceae</taxon>
        <taxon>Aspergillus</taxon>
        <taxon>Aspergillus subgen. Circumdati</taxon>
    </lineage>
</organism>
<protein>
    <submittedName>
        <fullName evidence="1">Uncharacterized protein</fullName>
    </submittedName>
</protein>
<accession>A0A1L9WL51</accession>
<gene>
    <name evidence="1" type="ORF">ASPACDRAFT_63206</name>
</gene>
<proteinExistence type="predicted"/>
<dbReference type="AlphaFoldDB" id="A0A1L9WL51"/>
<dbReference type="EMBL" id="KV878984">
    <property type="protein sequence ID" value="OJJ96886.1"/>
    <property type="molecule type" value="Genomic_DNA"/>
</dbReference>
<dbReference type="VEuPathDB" id="FungiDB:ASPACDRAFT_63206"/>
<sequence length="258" mass="27749">MSWGSNPLGLQEQFGVPGFVSSGQARPGDWQMRLDTNPFHRRPVWTPVDGPGGLELPADDGCGRVVTATASIQGDMGLTRWNPLGGSVTAYANRMGDMQTTNWNGYGGMVTASANRAGALRLTGITLYGSASAEMNTFSSSYSVDARSFCDRQWVMGAAGGFGFSSPGAGGSSFFGAPNTNGFLLQSRNPAASSGSGESEEVLWDTRESFSTTISWCFVSRVGRLSSNEVLGVFLSYLLRFYNYVYVNFHYYASERSQ</sequence>
<name>A0A1L9WL51_ASPA1</name>